<dbReference type="PROSITE" id="PS50880">
    <property type="entry name" value="TOPRIM"/>
    <property type="match status" value="1"/>
</dbReference>
<feature type="region of interest" description="Disordered" evidence="13">
    <location>
        <begin position="92"/>
        <end position="176"/>
    </location>
</feature>
<comment type="function">
    <text evidence="12">RNA polymerase that catalyzes the synthesis of short RNA molecules used as primers for DNA polymerase during DNA replication.</text>
</comment>
<feature type="domain" description="Toprim" evidence="14">
    <location>
        <begin position="372"/>
        <end position="454"/>
    </location>
</feature>
<dbReference type="InterPro" id="IPR037068">
    <property type="entry name" value="DNA_primase_core_N_sf"/>
</dbReference>
<comment type="domain">
    <text evidence="12">Contains an N-terminal zinc-binding domain, a central core domain that contains the primase activity, and a C-terminal DnaB-binding domain.</text>
</comment>
<evidence type="ECO:0000313" key="15">
    <source>
        <dbReference type="EMBL" id="SJM72490.1"/>
    </source>
</evidence>
<dbReference type="SUPFAM" id="SSF57783">
    <property type="entry name" value="Zinc beta-ribbon"/>
    <property type="match status" value="1"/>
</dbReference>
<evidence type="ECO:0000256" key="12">
    <source>
        <dbReference type="HAMAP-Rule" id="MF_00974"/>
    </source>
</evidence>
<dbReference type="GO" id="GO:0005737">
    <property type="term" value="C:cytoplasm"/>
    <property type="evidence" value="ECO:0007669"/>
    <property type="project" value="TreeGrafter"/>
</dbReference>
<dbReference type="RefSeq" id="WP_077451471.1">
    <property type="nucleotide sequence ID" value="NZ_FUGE01000172.1"/>
</dbReference>
<dbReference type="SUPFAM" id="SSF56731">
    <property type="entry name" value="DNA primase core"/>
    <property type="match status" value="1"/>
</dbReference>
<keyword evidence="10 12" id="KW-0238">DNA-binding</keyword>
<dbReference type="InterPro" id="IPR050219">
    <property type="entry name" value="DnaG_primase"/>
</dbReference>
<dbReference type="EMBL" id="FUGE01000172">
    <property type="protein sequence ID" value="SJM72490.1"/>
    <property type="molecule type" value="Genomic_DNA"/>
</dbReference>
<feature type="compositionally biased region" description="Low complexity" evidence="13">
    <location>
        <begin position="119"/>
        <end position="168"/>
    </location>
</feature>
<dbReference type="InterPro" id="IPR034151">
    <property type="entry name" value="TOPRIM_DnaG_bac"/>
</dbReference>
<dbReference type="HAMAP" id="MF_00974">
    <property type="entry name" value="DNA_primase_DnaG"/>
    <property type="match status" value="1"/>
</dbReference>
<keyword evidence="2 12" id="KW-0639">Primosome</keyword>
<evidence type="ECO:0000256" key="7">
    <source>
        <dbReference type="ARBA" id="ARBA00022771"/>
    </source>
</evidence>
<reference evidence="15 16" key="1">
    <citation type="submission" date="2017-02" db="EMBL/GenBank/DDBJ databases">
        <authorList>
            <person name="Peterson S.W."/>
        </authorList>
    </citation>
    <scope>NUCLEOTIDE SEQUENCE [LARGE SCALE GENOMIC DNA]</scope>
    <source>
        <strain evidence="15">Psychrobacter_piechaudii</strain>
    </source>
</reference>
<dbReference type="InterPro" id="IPR030846">
    <property type="entry name" value="DnaG_bac"/>
</dbReference>
<protein>
    <recommendedName>
        <fullName evidence="12">DNA primase</fullName>
        <ecNumber evidence="12">2.7.7.101</ecNumber>
    </recommendedName>
</protein>
<dbReference type="Pfam" id="PF13155">
    <property type="entry name" value="Toprim_2"/>
    <property type="match status" value="1"/>
</dbReference>
<dbReference type="EC" id="2.7.7.101" evidence="12"/>
<dbReference type="FunFam" id="3.90.580.10:FF:000001">
    <property type="entry name" value="DNA primase"/>
    <property type="match status" value="1"/>
</dbReference>
<feature type="compositionally biased region" description="Basic and acidic residues" evidence="13">
    <location>
        <begin position="600"/>
        <end position="609"/>
    </location>
</feature>
<dbReference type="InterPro" id="IPR013264">
    <property type="entry name" value="DNAG_N"/>
</dbReference>
<dbReference type="OrthoDB" id="9803773at2"/>
<sequence>MSIPNHILDQLNSQADLVGIIGKHTTLKRAGKEFKGNCPFHGEKTPSFYVNPQKNVYNCFGCGVGGNAISFLRDYENQTFMEAVTELSRQTGIEIPKEDNRNLRYKRTPKKSVPPPQPSVAQPKAPSTTSSSSNSNGNSITFETNNGPNNNNLNNNSPSNSGSNNPNSAPIPDDSASAGYFDEASYYNSAPLADWDSGFYPEDFDPGMGSAPDYHSGSPYSQPQDSQQDSQEGDLYDLLMSISEFYQYNLRNNSRAMAYFKERGLTDSIIEEFKLGYAPSGWQHLEQAFPRDIEGLKALGLVRNSEKGRDYDLLRDRVIFPIRDNQGRVIAFAGRALDNEVNPKYINSSDSPIFHKQHVLYGYYESRQHRANDWLVVEGYMDVIALYQAGIYGAVASMGTAINESQISRLLQLNPTLTLCFDGDSAGQKAAWRTLEVALPVLSDDKELRFLTLPGGHDPDTYIALQGVEAMREQIKNAMPLSQYIFAYLSERYDLSLAEGKAKLMSQVRQLTNNLPKGSSFKYLLNNDIYQKLGGRKGQKNSAHDVLLDFDSDMTVSRMLELCLLFSPNLMQEDPIARIWQESGVADIELYPPRPKQKNKNTDEADKASAEAPVKPAVKVSASATKSPAKGAIQPPPLPSWQDFDSPSLVQLTETINALAPHLPKDTNAAAHFILANLPANQQHTLAKRWFPFWSNLNKRGIIDVDELFDDLLVQLMLQALSKQMSQFKNIIITSYLNRQRQTLLNWSKQQQAEQSSKMA</sequence>
<dbReference type="GO" id="GO:1990077">
    <property type="term" value="C:primosome complex"/>
    <property type="evidence" value="ECO:0007669"/>
    <property type="project" value="UniProtKB-KW"/>
</dbReference>
<dbReference type="SMART" id="SM00400">
    <property type="entry name" value="ZnF_CHCC"/>
    <property type="match status" value="1"/>
</dbReference>
<dbReference type="InterPro" id="IPR002694">
    <property type="entry name" value="Znf_CHC2"/>
</dbReference>
<dbReference type="STRING" id="1945521.A1232T_01767"/>
<dbReference type="GO" id="GO:0003899">
    <property type="term" value="F:DNA-directed RNA polymerase activity"/>
    <property type="evidence" value="ECO:0007669"/>
    <property type="project" value="UniProtKB-UniRule"/>
</dbReference>
<dbReference type="InterPro" id="IPR036977">
    <property type="entry name" value="DNA_primase_Znf_CHC2"/>
</dbReference>
<dbReference type="Gene3D" id="1.20.50.20">
    <property type="entry name" value="DnaG, RNA polymerase domain, helical bundle"/>
    <property type="match status" value="1"/>
</dbReference>
<dbReference type="Proteomes" id="UP000188357">
    <property type="component" value="Unassembled WGS sequence"/>
</dbReference>
<comment type="catalytic activity">
    <reaction evidence="12">
        <text>ssDNA + n NTP = ssDNA/pppN(pN)n-1 hybrid + (n-1) diphosphate.</text>
        <dbReference type="EC" id="2.7.7.101"/>
    </reaction>
</comment>
<comment type="subunit">
    <text evidence="12">Monomer. Interacts with DnaB.</text>
</comment>
<evidence type="ECO:0000256" key="1">
    <source>
        <dbReference type="ARBA" id="ARBA00022478"/>
    </source>
</evidence>
<evidence type="ECO:0000256" key="5">
    <source>
        <dbReference type="ARBA" id="ARBA00022705"/>
    </source>
</evidence>
<dbReference type="InterPro" id="IPR006295">
    <property type="entry name" value="DNA_primase_DnaG"/>
</dbReference>
<dbReference type="Pfam" id="PF08275">
    <property type="entry name" value="DNAG_N"/>
    <property type="match status" value="1"/>
</dbReference>
<evidence type="ECO:0000259" key="14">
    <source>
        <dbReference type="PROSITE" id="PS50880"/>
    </source>
</evidence>
<evidence type="ECO:0000256" key="10">
    <source>
        <dbReference type="ARBA" id="ARBA00023125"/>
    </source>
</evidence>
<dbReference type="PANTHER" id="PTHR30313">
    <property type="entry name" value="DNA PRIMASE"/>
    <property type="match status" value="1"/>
</dbReference>
<keyword evidence="4 12" id="KW-0548">Nucleotidyltransferase</keyword>
<keyword evidence="3 12" id="KW-0808">Transferase</keyword>
<accession>A0A1R4GW05</accession>
<evidence type="ECO:0000256" key="4">
    <source>
        <dbReference type="ARBA" id="ARBA00022695"/>
    </source>
</evidence>
<feature type="zinc finger region" description="CHC2-type" evidence="12">
    <location>
        <begin position="38"/>
        <end position="62"/>
    </location>
</feature>
<dbReference type="Gene3D" id="3.40.1360.10">
    <property type="match status" value="1"/>
</dbReference>
<comment type="cofactor">
    <cofactor evidence="12">
        <name>Zn(2+)</name>
        <dbReference type="ChEBI" id="CHEBI:29105"/>
    </cofactor>
    <text evidence="12">Binds 1 zinc ion per monomer.</text>
</comment>
<evidence type="ECO:0000256" key="9">
    <source>
        <dbReference type="ARBA" id="ARBA00022842"/>
    </source>
</evidence>
<dbReference type="InterPro" id="IPR019475">
    <property type="entry name" value="DNA_primase_DnaB-bd"/>
</dbReference>
<keyword evidence="1 12" id="KW-0240">DNA-directed RNA polymerase</keyword>
<evidence type="ECO:0000256" key="6">
    <source>
        <dbReference type="ARBA" id="ARBA00022723"/>
    </source>
</evidence>
<keyword evidence="9" id="KW-0460">Magnesium</keyword>
<keyword evidence="7 12" id="KW-0863">Zinc-finger</keyword>
<dbReference type="Gene3D" id="3.90.980.10">
    <property type="entry name" value="DNA primase, catalytic core, N-terminal domain"/>
    <property type="match status" value="1"/>
</dbReference>
<comment type="similarity">
    <text evidence="12">Belongs to the DnaG primase family.</text>
</comment>
<keyword evidence="6 12" id="KW-0479">Metal-binding</keyword>
<evidence type="ECO:0000256" key="3">
    <source>
        <dbReference type="ARBA" id="ARBA00022679"/>
    </source>
</evidence>
<evidence type="ECO:0000256" key="2">
    <source>
        <dbReference type="ARBA" id="ARBA00022515"/>
    </source>
</evidence>
<evidence type="ECO:0000256" key="8">
    <source>
        <dbReference type="ARBA" id="ARBA00022833"/>
    </source>
</evidence>
<dbReference type="SMART" id="SM00493">
    <property type="entry name" value="TOPRIM"/>
    <property type="match status" value="1"/>
</dbReference>
<dbReference type="Gene3D" id="3.90.580.10">
    <property type="entry name" value="Zinc finger, CHC2-type domain"/>
    <property type="match status" value="1"/>
</dbReference>
<keyword evidence="8 12" id="KW-0862">Zinc</keyword>
<evidence type="ECO:0000313" key="16">
    <source>
        <dbReference type="Proteomes" id="UP000188357"/>
    </source>
</evidence>
<feature type="region of interest" description="Disordered" evidence="13">
    <location>
        <begin position="590"/>
        <end position="638"/>
    </location>
</feature>
<dbReference type="AlphaFoldDB" id="A0A1R4GW05"/>
<evidence type="ECO:0000256" key="11">
    <source>
        <dbReference type="ARBA" id="ARBA00023163"/>
    </source>
</evidence>
<gene>
    <name evidence="12 15" type="primary">dnaG</name>
    <name evidence="15" type="ORF">A1232T_01767</name>
</gene>
<keyword evidence="5 12" id="KW-0235">DNA replication</keyword>
<dbReference type="GO" id="GO:0000428">
    <property type="term" value="C:DNA-directed RNA polymerase complex"/>
    <property type="evidence" value="ECO:0007669"/>
    <property type="project" value="UniProtKB-KW"/>
</dbReference>
<evidence type="ECO:0000256" key="13">
    <source>
        <dbReference type="SAM" id="MobiDB-lite"/>
    </source>
</evidence>
<keyword evidence="16" id="KW-1185">Reference proteome</keyword>
<dbReference type="CDD" id="cd03364">
    <property type="entry name" value="TOPRIM_DnaG_primases"/>
    <property type="match status" value="1"/>
</dbReference>
<feature type="compositionally biased region" description="Low complexity" evidence="13">
    <location>
        <begin position="216"/>
        <end position="230"/>
    </location>
</feature>
<organism evidence="15 16">
    <name type="scientific">Psychrobacter piechaudii</name>
    <dbReference type="NCBI Taxonomy" id="1945521"/>
    <lineage>
        <taxon>Bacteria</taxon>
        <taxon>Pseudomonadati</taxon>
        <taxon>Pseudomonadota</taxon>
        <taxon>Gammaproteobacteria</taxon>
        <taxon>Moraxellales</taxon>
        <taxon>Moraxellaceae</taxon>
        <taxon>Psychrobacter</taxon>
    </lineage>
</organism>
<dbReference type="Pfam" id="PF10410">
    <property type="entry name" value="DnaB_bind"/>
    <property type="match status" value="1"/>
</dbReference>
<name>A0A1R4GW05_9GAMM</name>
<proteinExistence type="inferred from homology"/>
<dbReference type="Pfam" id="PF01807">
    <property type="entry name" value="Zn_ribbon_DnaG"/>
    <property type="match status" value="1"/>
</dbReference>
<feature type="region of interest" description="Disordered" evidence="13">
    <location>
        <begin position="201"/>
        <end position="231"/>
    </location>
</feature>
<dbReference type="GO" id="GO:0003677">
    <property type="term" value="F:DNA binding"/>
    <property type="evidence" value="ECO:0007669"/>
    <property type="project" value="UniProtKB-KW"/>
</dbReference>
<dbReference type="GO" id="GO:0008270">
    <property type="term" value="F:zinc ion binding"/>
    <property type="evidence" value="ECO:0007669"/>
    <property type="project" value="UniProtKB-UniRule"/>
</dbReference>
<dbReference type="FunFam" id="3.40.1360.10:FF:000002">
    <property type="entry name" value="DNA primase"/>
    <property type="match status" value="1"/>
</dbReference>
<dbReference type="PANTHER" id="PTHR30313:SF2">
    <property type="entry name" value="DNA PRIMASE"/>
    <property type="match status" value="1"/>
</dbReference>
<dbReference type="InterPro" id="IPR006171">
    <property type="entry name" value="TOPRIM_dom"/>
</dbReference>
<dbReference type="NCBIfam" id="TIGR01391">
    <property type="entry name" value="dnaG"/>
    <property type="match status" value="1"/>
</dbReference>
<dbReference type="GO" id="GO:0006269">
    <property type="term" value="P:DNA replication, synthesis of primer"/>
    <property type="evidence" value="ECO:0007669"/>
    <property type="project" value="UniProtKB-UniRule"/>
</dbReference>
<keyword evidence="11 12" id="KW-0804">Transcription</keyword>